<evidence type="ECO:0000313" key="7">
    <source>
        <dbReference type="EMBL" id="RKF56066.1"/>
    </source>
</evidence>
<dbReference type="PANTHER" id="PTHR13228">
    <property type="entry name" value="CONSERVED OLIGOMERIC GOLGI COMPLEX COMPONENT 5"/>
    <property type="match status" value="1"/>
</dbReference>
<dbReference type="GO" id="GO:0006891">
    <property type="term" value="P:intra-Golgi vesicle-mediated transport"/>
    <property type="evidence" value="ECO:0007669"/>
    <property type="project" value="InterPro"/>
</dbReference>
<dbReference type="Proteomes" id="UP000283383">
    <property type="component" value="Unassembled WGS sequence"/>
</dbReference>
<evidence type="ECO:0000256" key="3">
    <source>
        <dbReference type="ARBA" id="ARBA00023034"/>
    </source>
</evidence>
<dbReference type="GO" id="GO:0017119">
    <property type="term" value="C:Golgi transport complex"/>
    <property type="evidence" value="ECO:0007669"/>
    <property type="project" value="InterPro"/>
</dbReference>
<keyword evidence="8" id="KW-1185">Reference proteome</keyword>
<dbReference type="InterPro" id="IPR048485">
    <property type="entry name" value="COG5_helical"/>
</dbReference>
<accession>A0A420HF26</accession>
<gene>
    <name evidence="7" type="ORF">GcM3_198025</name>
</gene>
<evidence type="ECO:0000259" key="6">
    <source>
        <dbReference type="Pfam" id="PF20649"/>
    </source>
</evidence>
<dbReference type="Pfam" id="PF20649">
    <property type="entry name" value="COG5_C"/>
    <property type="match status" value="1"/>
</dbReference>
<dbReference type="InterPro" id="IPR019465">
    <property type="entry name" value="Cog5"/>
</dbReference>
<feature type="domain" description="Conserved oligomeric Golgi complex subunit 5 N-terminal" evidence="5">
    <location>
        <begin position="12"/>
        <end position="144"/>
    </location>
</feature>
<proteinExistence type="predicted"/>
<sequence length="450" mass="50215">MTENDVSYIDYETLLSPSFSPYAFANTIVLKTNNPTDVPLDLSTPLSKVLFDTQEINASIDALTSKFSLPLLKYTQEQTASSSRIAQAADLHIGNLNEGYKRLEKEVLERYETADEIHKVCIRLWETARLGRSVVRCLQWGRQLEIQLAEISRSGTPATKLDSKEDHVALVRCSNTILNLHELLSRREKGQEGHDLDRVQVVQALKTLILDPAEKFVLSKSEQIVREFSPKNTSTSIISSRASTTYTHIGDIRARTVSALTSLYLLSLTSSLKKKYQKWEPEYLISVLQEYLSSTLTSSLTSLSRGLTTLPSLDKVLIEISARCQDLVTLESILLELTPPSNPNLILDVTQPPNFLQPLLSHLEINSLPSWFWRSLAAGLNSKVMDLVNKGSASLRILRNNRNSVKEAIRQCVIRGIQVPGESNSALEVKWEREIAVMLGSITGPLEKGG</sequence>
<comment type="caution">
    <text evidence="7">The sequence shown here is derived from an EMBL/GenBank/DDBJ whole genome shotgun (WGS) entry which is preliminary data.</text>
</comment>
<evidence type="ECO:0000256" key="4">
    <source>
        <dbReference type="ARBA" id="ARBA00023136"/>
    </source>
</evidence>
<dbReference type="Pfam" id="PF10392">
    <property type="entry name" value="COG5_N"/>
    <property type="match status" value="1"/>
</dbReference>
<organism evidence="7 8">
    <name type="scientific">Golovinomyces cichoracearum</name>
    <dbReference type="NCBI Taxonomy" id="62708"/>
    <lineage>
        <taxon>Eukaryota</taxon>
        <taxon>Fungi</taxon>
        <taxon>Dikarya</taxon>
        <taxon>Ascomycota</taxon>
        <taxon>Pezizomycotina</taxon>
        <taxon>Leotiomycetes</taxon>
        <taxon>Erysiphales</taxon>
        <taxon>Erysiphaceae</taxon>
        <taxon>Golovinomyces</taxon>
    </lineage>
</organism>
<evidence type="ECO:0000256" key="2">
    <source>
        <dbReference type="ARBA" id="ARBA00020974"/>
    </source>
</evidence>
<evidence type="ECO:0000313" key="8">
    <source>
        <dbReference type="Proteomes" id="UP000283383"/>
    </source>
</evidence>
<protein>
    <recommendedName>
        <fullName evidence="2">Conserved oligomeric Golgi complex subunit 5</fullName>
    </recommendedName>
</protein>
<comment type="subcellular location">
    <subcellularLocation>
        <location evidence="1">Golgi apparatus membrane</location>
        <topology evidence="1">Peripheral membrane protein</topology>
    </subcellularLocation>
</comment>
<keyword evidence="3" id="KW-0333">Golgi apparatus</keyword>
<name>A0A420HF26_9PEZI</name>
<dbReference type="AlphaFoldDB" id="A0A420HF26"/>
<dbReference type="InterPro" id="IPR049176">
    <property type="entry name" value="COG5_N"/>
</dbReference>
<dbReference type="PANTHER" id="PTHR13228:SF3">
    <property type="entry name" value="CONSERVED OLIGOMERIC GOLGI COMPLEX SUBUNIT 5"/>
    <property type="match status" value="1"/>
</dbReference>
<feature type="domain" description="Conserved oligomeric Golgi complex subunit 5 helical" evidence="6">
    <location>
        <begin position="253"/>
        <end position="411"/>
    </location>
</feature>
<keyword evidence="4" id="KW-0472">Membrane</keyword>
<dbReference type="GO" id="GO:0000139">
    <property type="term" value="C:Golgi membrane"/>
    <property type="evidence" value="ECO:0007669"/>
    <property type="project" value="UniProtKB-SubCell"/>
</dbReference>
<reference evidence="7 8" key="1">
    <citation type="journal article" date="2018" name="BMC Genomics">
        <title>Comparative genome analyses reveal sequence features reflecting distinct modes of host-adaptation between dicot and monocot powdery mildew.</title>
        <authorList>
            <person name="Wu Y."/>
            <person name="Ma X."/>
            <person name="Pan Z."/>
            <person name="Kale S.D."/>
            <person name="Song Y."/>
            <person name="King H."/>
            <person name="Zhang Q."/>
            <person name="Presley C."/>
            <person name="Deng X."/>
            <person name="Wei C.I."/>
            <person name="Xiao S."/>
        </authorList>
    </citation>
    <scope>NUCLEOTIDE SEQUENCE [LARGE SCALE GENOMIC DNA]</scope>
    <source>
        <strain evidence="7">UMSG3</strain>
    </source>
</reference>
<dbReference type="EMBL" id="MCBQ01019824">
    <property type="protein sequence ID" value="RKF56066.1"/>
    <property type="molecule type" value="Genomic_DNA"/>
</dbReference>
<evidence type="ECO:0000259" key="5">
    <source>
        <dbReference type="Pfam" id="PF10392"/>
    </source>
</evidence>
<evidence type="ECO:0000256" key="1">
    <source>
        <dbReference type="ARBA" id="ARBA00004395"/>
    </source>
</evidence>
<dbReference type="STRING" id="62708.A0A420HF26"/>